<feature type="region of interest" description="Disordered" evidence="6">
    <location>
        <begin position="195"/>
        <end position="223"/>
    </location>
</feature>
<dbReference type="NCBIfam" id="NF007225">
    <property type="entry name" value="PRK09643.1"/>
    <property type="match status" value="1"/>
</dbReference>
<dbReference type="SUPFAM" id="SSF88659">
    <property type="entry name" value="Sigma3 and sigma4 domains of RNA polymerase sigma factors"/>
    <property type="match status" value="1"/>
</dbReference>
<dbReference type="InterPro" id="IPR013324">
    <property type="entry name" value="RNA_pol_sigma_r3/r4-like"/>
</dbReference>
<evidence type="ECO:0000256" key="1">
    <source>
        <dbReference type="ARBA" id="ARBA00010641"/>
    </source>
</evidence>
<evidence type="ECO:0000256" key="2">
    <source>
        <dbReference type="ARBA" id="ARBA00023015"/>
    </source>
</evidence>
<evidence type="ECO:0000256" key="3">
    <source>
        <dbReference type="ARBA" id="ARBA00023082"/>
    </source>
</evidence>
<comment type="similarity">
    <text evidence="1">Belongs to the sigma-70 factor family. ECF subfamily.</text>
</comment>
<evidence type="ECO:0000313" key="10">
    <source>
        <dbReference type="EMBL" id="ORV36990.1"/>
    </source>
</evidence>
<dbReference type="OrthoDB" id="9780326at2"/>
<reference evidence="9" key="3">
    <citation type="submission" date="2020-02" db="EMBL/GenBank/DDBJ databases">
        <authorList>
            <person name="Matsumoto Y."/>
            <person name="Motooka D."/>
            <person name="Nakamura S."/>
        </authorList>
    </citation>
    <scope>NUCLEOTIDE SEQUENCE</scope>
    <source>
        <strain evidence="9">JCM 12405</strain>
    </source>
</reference>
<proteinExistence type="inferred from homology"/>
<dbReference type="Pfam" id="PF04542">
    <property type="entry name" value="Sigma70_r2"/>
    <property type="match status" value="1"/>
</dbReference>
<gene>
    <name evidence="9" type="primary">sigM</name>
    <name evidence="10" type="ORF">AWC01_16940</name>
    <name evidence="9" type="ORF">MDOR_38230</name>
</gene>
<dbReference type="PANTHER" id="PTHR43133:SF50">
    <property type="entry name" value="ECF RNA POLYMERASE SIGMA FACTOR SIGM"/>
    <property type="match status" value="1"/>
</dbReference>
<evidence type="ECO:0000313" key="11">
    <source>
        <dbReference type="Proteomes" id="UP000193564"/>
    </source>
</evidence>
<evidence type="ECO:0000256" key="5">
    <source>
        <dbReference type="ARBA" id="ARBA00023163"/>
    </source>
</evidence>
<dbReference type="Gene3D" id="1.10.1740.10">
    <property type="match status" value="1"/>
</dbReference>
<dbReference type="Proteomes" id="UP000467201">
    <property type="component" value="Chromosome"/>
</dbReference>
<reference evidence="10 11" key="1">
    <citation type="submission" date="2016-01" db="EMBL/GenBank/DDBJ databases">
        <title>The new phylogeny of the genus Mycobacterium.</title>
        <authorList>
            <person name="Tarcisio F."/>
            <person name="Conor M."/>
            <person name="Antonella G."/>
            <person name="Elisabetta G."/>
            <person name="Giulia F.S."/>
            <person name="Sara T."/>
            <person name="Anna F."/>
            <person name="Clotilde B."/>
            <person name="Roberto B."/>
            <person name="Veronica D.S."/>
            <person name="Fabio R."/>
            <person name="Monica P."/>
            <person name="Olivier J."/>
            <person name="Enrico T."/>
            <person name="Nicola S."/>
        </authorList>
    </citation>
    <scope>NUCLEOTIDE SEQUENCE [LARGE SCALE GENOMIC DNA]</scope>
    <source>
        <strain evidence="10 11">DSM 44339</strain>
    </source>
</reference>
<dbReference type="InterPro" id="IPR013325">
    <property type="entry name" value="RNA_pol_sigma_r2"/>
</dbReference>
<dbReference type="Proteomes" id="UP000193564">
    <property type="component" value="Unassembled WGS sequence"/>
</dbReference>
<dbReference type="SUPFAM" id="SSF88946">
    <property type="entry name" value="Sigma2 domain of RNA polymerase sigma factors"/>
    <property type="match status" value="1"/>
</dbReference>
<keyword evidence="11" id="KW-1185">Reference proteome</keyword>
<keyword evidence="5" id="KW-0804">Transcription</keyword>
<dbReference type="InterPro" id="IPR013249">
    <property type="entry name" value="RNA_pol_sigma70_r4_t2"/>
</dbReference>
<dbReference type="AlphaFoldDB" id="A0A1X1SZ33"/>
<keyword evidence="2" id="KW-0805">Transcription regulation</keyword>
<dbReference type="CDD" id="cd06171">
    <property type="entry name" value="Sigma70_r4"/>
    <property type="match status" value="1"/>
</dbReference>
<dbReference type="InterPro" id="IPR036388">
    <property type="entry name" value="WH-like_DNA-bd_sf"/>
</dbReference>
<feature type="domain" description="RNA polymerase sigma factor 70 region 4 type 2" evidence="8">
    <location>
        <begin position="122"/>
        <end position="172"/>
    </location>
</feature>
<dbReference type="GO" id="GO:0006352">
    <property type="term" value="P:DNA-templated transcription initiation"/>
    <property type="evidence" value="ECO:0007669"/>
    <property type="project" value="InterPro"/>
</dbReference>
<dbReference type="PANTHER" id="PTHR43133">
    <property type="entry name" value="RNA POLYMERASE ECF-TYPE SIGMA FACTO"/>
    <property type="match status" value="1"/>
</dbReference>
<evidence type="ECO:0000256" key="6">
    <source>
        <dbReference type="SAM" id="MobiDB-lite"/>
    </source>
</evidence>
<dbReference type="GO" id="GO:0016987">
    <property type="term" value="F:sigma factor activity"/>
    <property type="evidence" value="ECO:0007669"/>
    <property type="project" value="UniProtKB-KW"/>
</dbReference>
<dbReference type="InterPro" id="IPR007627">
    <property type="entry name" value="RNA_pol_sigma70_r2"/>
</dbReference>
<dbReference type="STRING" id="126673.AWC01_16940"/>
<dbReference type="RefSeq" id="WP_085192503.1">
    <property type="nucleotide sequence ID" value="NZ_AP022605.1"/>
</dbReference>
<name>A0A1X1SZ33_9MYCO</name>
<evidence type="ECO:0000256" key="4">
    <source>
        <dbReference type="ARBA" id="ARBA00023125"/>
    </source>
</evidence>
<dbReference type="GO" id="GO:0003677">
    <property type="term" value="F:DNA binding"/>
    <property type="evidence" value="ECO:0007669"/>
    <property type="project" value="UniProtKB-KW"/>
</dbReference>
<organism evidence="10 11">
    <name type="scientific">Mycolicibacterium doricum</name>
    <dbReference type="NCBI Taxonomy" id="126673"/>
    <lineage>
        <taxon>Bacteria</taxon>
        <taxon>Bacillati</taxon>
        <taxon>Actinomycetota</taxon>
        <taxon>Actinomycetes</taxon>
        <taxon>Mycobacteriales</taxon>
        <taxon>Mycobacteriaceae</taxon>
        <taxon>Mycolicibacterium</taxon>
    </lineage>
</organism>
<dbReference type="EMBL" id="LQOS01000054">
    <property type="protein sequence ID" value="ORV36990.1"/>
    <property type="molecule type" value="Genomic_DNA"/>
</dbReference>
<dbReference type="InterPro" id="IPR039425">
    <property type="entry name" value="RNA_pol_sigma-70-like"/>
</dbReference>
<dbReference type="Pfam" id="PF08281">
    <property type="entry name" value="Sigma70_r4_2"/>
    <property type="match status" value="1"/>
</dbReference>
<feature type="domain" description="RNA polymerase sigma-70 region 2" evidence="7">
    <location>
        <begin position="29"/>
        <end position="95"/>
    </location>
</feature>
<accession>A0A1X1SZ33</accession>
<dbReference type="InterPro" id="IPR014284">
    <property type="entry name" value="RNA_pol_sigma-70_dom"/>
</dbReference>
<evidence type="ECO:0000259" key="7">
    <source>
        <dbReference type="Pfam" id="PF04542"/>
    </source>
</evidence>
<evidence type="ECO:0000313" key="12">
    <source>
        <dbReference type="Proteomes" id="UP000467201"/>
    </source>
</evidence>
<reference evidence="9 12" key="2">
    <citation type="journal article" date="2019" name="Emerg. Microbes Infect.">
        <title>Comprehensive subspecies identification of 175 nontuberculous mycobacteria species based on 7547 genomic profiles.</title>
        <authorList>
            <person name="Matsumoto Y."/>
            <person name="Kinjo T."/>
            <person name="Motooka D."/>
            <person name="Nabeya D."/>
            <person name="Jung N."/>
            <person name="Uechi K."/>
            <person name="Horii T."/>
            <person name="Iida T."/>
            <person name="Fujita J."/>
            <person name="Nakamura S."/>
        </authorList>
    </citation>
    <scope>NUCLEOTIDE SEQUENCE [LARGE SCALE GENOMIC DNA]</scope>
    <source>
        <strain evidence="9 12">JCM 12405</strain>
    </source>
</reference>
<dbReference type="Gene3D" id="1.10.10.10">
    <property type="entry name" value="Winged helix-like DNA-binding domain superfamily/Winged helix DNA-binding domain"/>
    <property type="match status" value="1"/>
</dbReference>
<dbReference type="KEGG" id="mdr:MDOR_38230"/>
<protein>
    <submittedName>
        <fullName evidence="9">ECF RNA polymerase sigma factor SigM</fullName>
    </submittedName>
    <submittedName>
        <fullName evidence="10">RNA polymerase subunit sigma</fullName>
    </submittedName>
</protein>
<evidence type="ECO:0000313" key="9">
    <source>
        <dbReference type="EMBL" id="BBZ09654.1"/>
    </source>
</evidence>
<sequence>MVSFDTVGRSDAQLLADHVAGDRYAFAELFSRHQRQLERLARITSSNREDAADALQDAMLSAHRKAANFRFDSAVSSWLYRIVVNACLDRLRNNRNHVTIALVDDIGPAGDPTTRVDTAIVVERALLRLPVEQRAAIVAVDMQGYSVAETARMLGVAEGTVKSRCSRGRAKLAGTLQGLDDMTPRLPAARGCHTVPQSARSRRHAATGRTVGHTSGRSPVDRP</sequence>
<dbReference type="EMBL" id="AP022605">
    <property type="protein sequence ID" value="BBZ09654.1"/>
    <property type="molecule type" value="Genomic_DNA"/>
</dbReference>
<dbReference type="NCBIfam" id="TIGR02937">
    <property type="entry name" value="sigma70-ECF"/>
    <property type="match status" value="1"/>
</dbReference>
<evidence type="ECO:0000259" key="8">
    <source>
        <dbReference type="Pfam" id="PF08281"/>
    </source>
</evidence>
<keyword evidence="3" id="KW-0731">Sigma factor</keyword>
<keyword evidence="4" id="KW-0238">DNA-binding</keyword>